<feature type="non-terminal residue" evidence="3">
    <location>
        <position position="1"/>
    </location>
</feature>
<gene>
    <name evidence="3" type="ORF">MNOR_LOCUS38956</name>
</gene>
<evidence type="ECO:0000256" key="1">
    <source>
        <dbReference type="SAM" id="Phobius"/>
    </source>
</evidence>
<feature type="domain" description="DDE-1" evidence="2">
    <location>
        <begin position="45"/>
        <end position="126"/>
    </location>
</feature>
<feature type="transmembrane region" description="Helical" evidence="1">
    <location>
        <begin position="12"/>
        <end position="34"/>
    </location>
</feature>
<dbReference type="PANTHER" id="PTHR19303">
    <property type="entry name" value="TRANSPOSON"/>
    <property type="match status" value="1"/>
</dbReference>
<evidence type="ECO:0000259" key="2">
    <source>
        <dbReference type="Pfam" id="PF03184"/>
    </source>
</evidence>
<keyword evidence="1" id="KW-0812">Transmembrane</keyword>
<comment type="caution">
    <text evidence="3">The sequence shown here is derived from an EMBL/GenBank/DDBJ whole genome shotgun (WGS) entry which is preliminary data.</text>
</comment>
<dbReference type="PANTHER" id="PTHR19303:SF73">
    <property type="entry name" value="PROTEIN PDC2"/>
    <property type="match status" value="1"/>
</dbReference>
<evidence type="ECO:0000313" key="4">
    <source>
        <dbReference type="Proteomes" id="UP001497623"/>
    </source>
</evidence>
<dbReference type="AlphaFoldDB" id="A0AAV2SPK0"/>
<feature type="non-terminal residue" evidence="3">
    <location>
        <position position="247"/>
    </location>
</feature>
<sequence length="247" mass="28388">LFSFFLPFFEFFFFPFFFFFLFSFFPSLFSIYIFSCPGGEEKNTLPYALSNIELVFLSPNTTSHTQPLDQGIIANFKSHYRHMYTLGYLWPDMEAGKPPAFNLFDVIQVAAQAWSMVTSRTIARCFKRAGFKHLAVTEPTPQEEEENLPLAQLAARLTCVGIPCDTADADRILTEDDGLQTHAISEEEIDNELLTHVGKSRSLSLKMLLSLSPLSHHTRSSWQHWKHSSWCSYMPALKTDQRWMNCT</sequence>
<dbReference type="GO" id="GO:0003677">
    <property type="term" value="F:DNA binding"/>
    <property type="evidence" value="ECO:0007669"/>
    <property type="project" value="TreeGrafter"/>
</dbReference>
<reference evidence="3 4" key="1">
    <citation type="submission" date="2024-05" db="EMBL/GenBank/DDBJ databases">
        <authorList>
            <person name="Wallberg A."/>
        </authorList>
    </citation>
    <scope>NUCLEOTIDE SEQUENCE [LARGE SCALE GENOMIC DNA]</scope>
</reference>
<dbReference type="EMBL" id="CAXKWB010094656">
    <property type="protein sequence ID" value="CAL4219234.1"/>
    <property type="molecule type" value="Genomic_DNA"/>
</dbReference>
<keyword evidence="4" id="KW-1185">Reference proteome</keyword>
<accession>A0AAV2SPK0</accession>
<dbReference type="InterPro" id="IPR050863">
    <property type="entry name" value="CenT-Element_Derived"/>
</dbReference>
<name>A0AAV2SPK0_MEGNR</name>
<dbReference type="Proteomes" id="UP001497623">
    <property type="component" value="Unassembled WGS sequence"/>
</dbReference>
<dbReference type="GO" id="GO:0005634">
    <property type="term" value="C:nucleus"/>
    <property type="evidence" value="ECO:0007669"/>
    <property type="project" value="TreeGrafter"/>
</dbReference>
<organism evidence="3 4">
    <name type="scientific">Meganyctiphanes norvegica</name>
    <name type="common">Northern krill</name>
    <name type="synonym">Thysanopoda norvegica</name>
    <dbReference type="NCBI Taxonomy" id="48144"/>
    <lineage>
        <taxon>Eukaryota</taxon>
        <taxon>Metazoa</taxon>
        <taxon>Ecdysozoa</taxon>
        <taxon>Arthropoda</taxon>
        <taxon>Crustacea</taxon>
        <taxon>Multicrustacea</taxon>
        <taxon>Malacostraca</taxon>
        <taxon>Eumalacostraca</taxon>
        <taxon>Eucarida</taxon>
        <taxon>Euphausiacea</taxon>
        <taxon>Euphausiidae</taxon>
        <taxon>Meganyctiphanes</taxon>
    </lineage>
</organism>
<protein>
    <recommendedName>
        <fullName evidence="2">DDE-1 domain-containing protein</fullName>
    </recommendedName>
</protein>
<proteinExistence type="predicted"/>
<keyword evidence="1" id="KW-0472">Membrane</keyword>
<keyword evidence="1" id="KW-1133">Transmembrane helix</keyword>
<dbReference type="InterPro" id="IPR004875">
    <property type="entry name" value="DDE_SF_endonuclease_dom"/>
</dbReference>
<dbReference type="Pfam" id="PF03184">
    <property type="entry name" value="DDE_1"/>
    <property type="match status" value="1"/>
</dbReference>
<evidence type="ECO:0000313" key="3">
    <source>
        <dbReference type="EMBL" id="CAL4219234.1"/>
    </source>
</evidence>